<organism evidence="2 3">
    <name type="scientific">Rhodotorula toruloides</name>
    <name type="common">Yeast</name>
    <name type="synonym">Rhodosporidium toruloides</name>
    <dbReference type="NCBI Taxonomy" id="5286"/>
    <lineage>
        <taxon>Eukaryota</taxon>
        <taxon>Fungi</taxon>
        <taxon>Dikarya</taxon>
        <taxon>Basidiomycota</taxon>
        <taxon>Pucciniomycotina</taxon>
        <taxon>Microbotryomycetes</taxon>
        <taxon>Sporidiobolales</taxon>
        <taxon>Sporidiobolaceae</taxon>
        <taxon>Rhodotorula</taxon>
    </lineage>
</organism>
<accession>A0A2T0AA35</accession>
<reference evidence="2 3" key="1">
    <citation type="journal article" date="2018" name="Elife">
        <title>Functional genomics of lipid metabolism in the oleaginous yeast Rhodosporidium toruloides.</title>
        <authorList>
            <person name="Coradetti S.T."/>
            <person name="Pinel D."/>
            <person name="Geiselman G."/>
            <person name="Ito M."/>
            <person name="Mondo S."/>
            <person name="Reilly M.C."/>
            <person name="Cheng Y.F."/>
            <person name="Bauer S."/>
            <person name="Grigoriev I."/>
            <person name="Gladden J.M."/>
            <person name="Simmons B.A."/>
            <person name="Brem R."/>
            <person name="Arkin A.P."/>
            <person name="Skerker J.M."/>
        </authorList>
    </citation>
    <scope>NUCLEOTIDE SEQUENCE [LARGE SCALE GENOMIC DNA]</scope>
    <source>
        <strain evidence="2 3">NBRC 0880</strain>
    </source>
</reference>
<feature type="compositionally biased region" description="Polar residues" evidence="1">
    <location>
        <begin position="286"/>
        <end position="296"/>
    </location>
</feature>
<feature type="compositionally biased region" description="Pro residues" evidence="1">
    <location>
        <begin position="58"/>
        <end position="68"/>
    </location>
</feature>
<dbReference type="AlphaFoldDB" id="A0A2T0AA35"/>
<feature type="compositionally biased region" description="Low complexity" evidence="1">
    <location>
        <begin position="358"/>
        <end position="400"/>
    </location>
</feature>
<name>A0A2T0AA35_RHOTO</name>
<proteinExistence type="predicted"/>
<evidence type="ECO:0000256" key="1">
    <source>
        <dbReference type="SAM" id="MobiDB-lite"/>
    </source>
</evidence>
<comment type="caution">
    <text evidence="2">The sequence shown here is derived from an EMBL/GenBank/DDBJ whole genome shotgun (WGS) entry which is preliminary data.</text>
</comment>
<feature type="compositionally biased region" description="Pro residues" evidence="1">
    <location>
        <begin position="102"/>
        <end position="155"/>
    </location>
</feature>
<feature type="region of interest" description="Disordered" evidence="1">
    <location>
        <begin position="358"/>
        <end position="421"/>
    </location>
</feature>
<feature type="compositionally biased region" description="Low complexity" evidence="1">
    <location>
        <begin position="167"/>
        <end position="203"/>
    </location>
</feature>
<evidence type="ECO:0000313" key="3">
    <source>
        <dbReference type="Proteomes" id="UP000239560"/>
    </source>
</evidence>
<sequence length="651" mass="68858">MQAAEGDLWSPVQHEYTDVNLAGPSGQRFGSIGRVTPTADGNGRLEPLSRTATRSQRFPPPPPPPPFPHTAAQASPTSASAYRSSFTTNAAEAPGRPASLRQPPPPPPPPYYPPPPPPPPQSSPPPPPPQSPPPPPPPSTSPPPPPTQIPPPPSRQPATPHHPFAQLPSTSASRLPPSLALSVSGRVPAEPRSASPARSTSPPRNGPWRPLAPALQSATGQDELNATLARPRVLPPEANGVAGRQKFVLKIPRVPSSFLSSAASAPLDSPAAQPSASERVELGAESGNSGATFGQQPASSPPALLPYSPRPLDLPKVDLYGIRLHRQQQIQLARTRPSTDPAQQLYVFGRIVAPSASAARPPALPPLQADSASRAAPRPFSAAETSAASSDSRNSAATATEQGTPPPNPPRSPSQASANDAPARTVLPSFEDVPSPHVAAKRRLDSAPFADEPAPKRPALPVRSGPLPFLPTYQQSEVQQELQVRGGGASSSAAAAVGPSERGKYFVRISNLPNTIRPNEIVEIVHHLQQPGLPRPWLFHSMQRICDGFWCIVMVDSLEEAQTIIGQRRAQNLFALPSSDPSRIEYALYTEYAQISSETGQSSQVVFTLRGPRRQAFRVPDASLLIEAVNDRTACRPIATPSCRGAKADSL</sequence>
<feature type="region of interest" description="Disordered" evidence="1">
    <location>
        <begin position="446"/>
        <end position="470"/>
    </location>
</feature>
<dbReference type="Proteomes" id="UP000239560">
    <property type="component" value="Unassembled WGS sequence"/>
</dbReference>
<dbReference type="PRINTS" id="PR01217">
    <property type="entry name" value="PRICHEXTENSN"/>
</dbReference>
<evidence type="ECO:0008006" key="4">
    <source>
        <dbReference type="Google" id="ProtNLM"/>
    </source>
</evidence>
<protein>
    <recommendedName>
        <fullName evidence="4">RRM domain-containing protein</fullName>
    </recommendedName>
</protein>
<dbReference type="EMBL" id="LCTV02000005">
    <property type="protein sequence ID" value="PRQ74863.1"/>
    <property type="molecule type" value="Genomic_DNA"/>
</dbReference>
<feature type="region of interest" description="Disordered" evidence="1">
    <location>
        <begin position="18"/>
        <end position="245"/>
    </location>
</feature>
<evidence type="ECO:0000313" key="2">
    <source>
        <dbReference type="EMBL" id="PRQ74863.1"/>
    </source>
</evidence>
<gene>
    <name evidence="2" type="ORF">AAT19DRAFT_13885</name>
</gene>
<feature type="compositionally biased region" description="Low complexity" evidence="1">
    <location>
        <begin position="70"/>
        <end position="81"/>
    </location>
</feature>
<feature type="compositionally biased region" description="Low complexity" evidence="1">
    <location>
        <begin position="260"/>
        <end position="277"/>
    </location>
</feature>
<feature type="region of interest" description="Disordered" evidence="1">
    <location>
        <begin position="260"/>
        <end position="310"/>
    </location>
</feature>